<protein>
    <submittedName>
        <fullName evidence="1">Uncharacterized protein</fullName>
    </submittedName>
</protein>
<dbReference type="RefSeq" id="WP_230831802.1">
    <property type="nucleotide sequence ID" value="NZ_JAJNCM010000031.1"/>
</dbReference>
<evidence type="ECO:0000313" key="2">
    <source>
        <dbReference type="Proteomes" id="UP000042997"/>
    </source>
</evidence>
<dbReference type="AlphaFoldDB" id="A0A098BH14"/>
<gene>
    <name evidence="1" type="ORF">RHRU231_30015</name>
</gene>
<organism evidence="1 2">
    <name type="scientific">Rhodococcus ruber</name>
    <dbReference type="NCBI Taxonomy" id="1830"/>
    <lineage>
        <taxon>Bacteria</taxon>
        <taxon>Bacillati</taxon>
        <taxon>Actinomycetota</taxon>
        <taxon>Actinomycetes</taxon>
        <taxon>Mycobacteriales</taxon>
        <taxon>Nocardiaceae</taxon>
        <taxon>Rhodococcus</taxon>
    </lineage>
</organism>
<dbReference type="Proteomes" id="UP000042997">
    <property type="component" value="Unassembled WGS sequence"/>
</dbReference>
<dbReference type="EMBL" id="CCSD01000039">
    <property type="protein sequence ID" value="CDZ87487.1"/>
    <property type="molecule type" value="Genomic_DNA"/>
</dbReference>
<accession>A0A098BH14</accession>
<name>A0A098BH14_9NOCA</name>
<proteinExistence type="predicted"/>
<reference evidence="1 2" key="1">
    <citation type="journal article" date="2014" name="Genome Announc.">
        <title>Draft Genome Sequence of Propane- and Butane-Oxidizing Actinobacterium Rhodococcus ruber IEGM 231.</title>
        <authorList>
            <person name="Ivshina I.B."/>
            <person name="Kuyukina M.S."/>
            <person name="Krivoruchko A.V."/>
            <person name="Barbe V."/>
            <person name="Fischer C."/>
        </authorList>
    </citation>
    <scope>NUCLEOTIDE SEQUENCE [LARGE SCALE GENOMIC DNA]</scope>
</reference>
<evidence type="ECO:0000313" key="1">
    <source>
        <dbReference type="EMBL" id="CDZ87487.1"/>
    </source>
</evidence>
<sequence>MHTWTVTCDPATLHESGTTATEVAAVHAGTEAMRRLVRATRRPGHQVTFVNLVIDARPRLGITAAPGSVETALERLDRYEHEATLAAAVDDSILARLHLEPETTADIYADEGAGAPLMNSHYQRGHAAGYAAAVERAHHGDATADDAEQGQLWLTTEPGQCLDEAAAAEYERGFCDGWAEYLTAQR</sequence>